<keyword evidence="1" id="KW-0812">Transmembrane</keyword>
<accession>A0A411HND5</accession>
<keyword evidence="1" id="KW-0472">Membrane</keyword>
<keyword evidence="4" id="KW-1185">Reference proteome</keyword>
<evidence type="ECO:0000256" key="1">
    <source>
        <dbReference type="SAM" id="Phobius"/>
    </source>
</evidence>
<dbReference type="CDD" id="cd01467">
    <property type="entry name" value="vWA_BatA_type"/>
    <property type="match status" value="1"/>
</dbReference>
<name>A0A411HND5_9GAMM</name>
<proteinExistence type="predicted"/>
<dbReference type="InterPro" id="IPR033881">
    <property type="entry name" value="vWA_BatA_type"/>
</dbReference>
<sequence>MLEWAWLWVFFALPLPLLIAWLRSPAANVPSAALRLPYGGLALDQARGASPVPRLRSVLAALVWLALLTAAARPQWVGDIVDLPRSGRDLLLAVDTSGSMDTRDMALGGQAATRFDAVKAIAGDFIQRRIGDRIGLVLFGSQAFLMTPLTFDRNTVLTQLNESAVGLAGRETAIGDAIGLSVKRLHARPQNQRVLILLTDGVNNSGELDPHKATEVAASEHVRIYTIGIGAEAMRVDSFFGSQVVNPSADLDVGMLSEMAQKTGGRFYRARNTEELAQIYHEIDQLEPSAADSEHFRPVDELFYWPLALALLLAAAGVIAPRLRDVRFSRALAT</sequence>
<evidence type="ECO:0000313" key="3">
    <source>
        <dbReference type="EMBL" id="QBB71988.1"/>
    </source>
</evidence>
<dbReference type="RefSeq" id="WP_129835529.1">
    <property type="nucleotide sequence ID" value="NZ_CP035704.1"/>
</dbReference>
<protein>
    <submittedName>
        <fullName evidence="3">VWA domain-containing protein</fullName>
    </submittedName>
</protein>
<dbReference type="InterPro" id="IPR036465">
    <property type="entry name" value="vWFA_dom_sf"/>
</dbReference>
<dbReference type="InterPro" id="IPR050768">
    <property type="entry name" value="UPF0353/GerABKA_families"/>
</dbReference>
<keyword evidence="1" id="KW-1133">Transmembrane helix</keyword>
<dbReference type="KEGG" id="xbc:ELE36_17355"/>
<evidence type="ECO:0000313" key="4">
    <source>
        <dbReference type="Proteomes" id="UP000291562"/>
    </source>
</evidence>
<dbReference type="PANTHER" id="PTHR22550">
    <property type="entry name" value="SPORE GERMINATION PROTEIN"/>
    <property type="match status" value="1"/>
</dbReference>
<dbReference type="InterPro" id="IPR002035">
    <property type="entry name" value="VWF_A"/>
</dbReference>
<organism evidence="3 4">
    <name type="scientific">Pseudolysobacter antarcticus</name>
    <dbReference type="NCBI Taxonomy" id="2511995"/>
    <lineage>
        <taxon>Bacteria</taxon>
        <taxon>Pseudomonadati</taxon>
        <taxon>Pseudomonadota</taxon>
        <taxon>Gammaproteobacteria</taxon>
        <taxon>Lysobacterales</taxon>
        <taxon>Rhodanobacteraceae</taxon>
        <taxon>Pseudolysobacter</taxon>
    </lineage>
</organism>
<evidence type="ECO:0000259" key="2">
    <source>
        <dbReference type="PROSITE" id="PS50234"/>
    </source>
</evidence>
<dbReference type="OrthoDB" id="6206554at2"/>
<dbReference type="Gene3D" id="3.40.50.410">
    <property type="entry name" value="von Willebrand factor, type A domain"/>
    <property type="match status" value="1"/>
</dbReference>
<feature type="domain" description="VWFA" evidence="2">
    <location>
        <begin position="89"/>
        <end position="283"/>
    </location>
</feature>
<reference evidence="3 4" key="1">
    <citation type="submission" date="2019-01" db="EMBL/GenBank/DDBJ databases">
        <title>Pseudolysobacter antarctica gen. nov., sp. nov., isolated from Fildes Peninsula, Antarctica.</title>
        <authorList>
            <person name="Wei Z."/>
            <person name="Peng F."/>
        </authorList>
    </citation>
    <scope>NUCLEOTIDE SEQUENCE [LARGE SCALE GENOMIC DNA]</scope>
    <source>
        <strain evidence="3 4">AQ6-296</strain>
    </source>
</reference>
<dbReference type="SUPFAM" id="SSF53300">
    <property type="entry name" value="vWA-like"/>
    <property type="match status" value="1"/>
</dbReference>
<dbReference type="PROSITE" id="PS50234">
    <property type="entry name" value="VWFA"/>
    <property type="match status" value="1"/>
</dbReference>
<dbReference type="AlphaFoldDB" id="A0A411HND5"/>
<dbReference type="EMBL" id="CP035704">
    <property type="protein sequence ID" value="QBB71988.1"/>
    <property type="molecule type" value="Genomic_DNA"/>
</dbReference>
<feature type="transmembrane region" description="Helical" evidence="1">
    <location>
        <begin position="302"/>
        <end position="320"/>
    </location>
</feature>
<dbReference type="Proteomes" id="UP000291562">
    <property type="component" value="Chromosome"/>
</dbReference>
<gene>
    <name evidence="3" type="ORF">ELE36_17355</name>
</gene>
<dbReference type="SMART" id="SM00327">
    <property type="entry name" value="VWA"/>
    <property type="match status" value="1"/>
</dbReference>
<dbReference type="Pfam" id="PF13519">
    <property type="entry name" value="VWA_2"/>
    <property type="match status" value="1"/>
</dbReference>
<dbReference type="PANTHER" id="PTHR22550:SF18">
    <property type="entry name" value="VWFA DOMAIN-CONTAINING PROTEIN"/>
    <property type="match status" value="1"/>
</dbReference>